<feature type="compositionally biased region" description="Acidic residues" evidence="1">
    <location>
        <begin position="131"/>
        <end position="142"/>
    </location>
</feature>
<sequence>MWTEKMTRKKKGGQTRGGREQNGTAKTLHMCFRIQPATSPVEKNHEASQFEQLKMYISENRDLTTCGHSVHFATEEEKKQAYWTWGDDEDLLMPDNLTLDTNNEVVEELTKEAKTKAVEESNEKEEGSEKECEEEGGEEDSEKEGKEPNKGESEEETKADAKEEDREDPDGEESEKSRGNDGEDRGKAIELEETEEGLKLVHGTGDWDSPTNICVKLVKLLEEAVADRYEDVYGSNGEYDVVVSLLMGSI</sequence>
<proteinExistence type="predicted"/>
<evidence type="ECO:0000313" key="2">
    <source>
        <dbReference type="EMBL" id="KAB2625987.1"/>
    </source>
</evidence>
<feature type="compositionally biased region" description="Basic and acidic residues" evidence="1">
    <location>
        <begin position="143"/>
        <end position="164"/>
    </location>
</feature>
<reference evidence="3" key="2">
    <citation type="submission" date="2019-10" db="EMBL/GenBank/DDBJ databases">
        <title>A de novo genome assembly of a pear dwarfing rootstock.</title>
        <authorList>
            <person name="Wang F."/>
            <person name="Wang J."/>
            <person name="Li S."/>
            <person name="Zhang Y."/>
            <person name="Fang M."/>
            <person name="Ma L."/>
            <person name="Zhao Y."/>
            <person name="Jiang S."/>
        </authorList>
    </citation>
    <scope>NUCLEOTIDE SEQUENCE [LARGE SCALE GENOMIC DNA]</scope>
</reference>
<dbReference type="AlphaFoldDB" id="A0A5N5HGG4"/>
<protein>
    <submittedName>
        <fullName evidence="2">Uncharacterized protein</fullName>
    </submittedName>
</protein>
<keyword evidence="3" id="KW-1185">Reference proteome</keyword>
<accession>A0A5N5HGG4</accession>
<feature type="region of interest" description="Disordered" evidence="1">
    <location>
        <begin position="1"/>
        <end position="27"/>
    </location>
</feature>
<feature type="compositionally biased region" description="Basic and acidic residues" evidence="1">
    <location>
        <begin position="174"/>
        <end position="190"/>
    </location>
</feature>
<reference evidence="2 3" key="1">
    <citation type="submission" date="2019-09" db="EMBL/GenBank/DDBJ databases">
        <authorList>
            <person name="Ou C."/>
        </authorList>
    </citation>
    <scope>NUCLEOTIDE SEQUENCE [LARGE SCALE GENOMIC DNA]</scope>
    <source>
        <strain evidence="2">S2</strain>
        <tissue evidence="2">Leaf</tissue>
    </source>
</reference>
<organism evidence="2 3">
    <name type="scientific">Pyrus ussuriensis x Pyrus communis</name>
    <dbReference type="NCBI Taxonomy" id="2448454"/>
    <lineage>
        <taxon>Eukaryota</taxon>
        <taxon>Viridiplantae</taxon>
        <taxon>Streptophyta</taxon>
        <taxon>Embryophyta</taxon>
        <taxon>Tracheophyta</taxon>
        <taxon>Spermatophyta</taxon>
        <taxon>Magnoliopsida</taxon>
        <taxon>eudicotyledons</taxon>
        <taxon>Gunneridae</taxon>
        <taxon>Pentapetalae</taxon>
        <taxon>rosids</taxon>
        <taxon>fabids</taxon>
        <taxon>Rosales</taxon>
        <taxon>Rosaceae</taxon>
        <taxon>Amygdaloideae</taxon>
        <taxon>Maleae</taxon>
        <taxon>Pyrus</taxon>
    </lineage>
</organism>
<name>A0A5N5HGG4_9ROSA</name>
<dbReference type="EMBL" id="SMOL01000160">
    <property type="protein sequence ID" value="KAB2625987.1"/>
    <property type="molecule type" value="Genomic_DNA"/>
</dbReference>
<evidence type="ECO:0000256" key="1">
    <source>
        <dbReference type="SAM" id="MobiDB-lite"/>
    </source>
</evidence>
<gene>
    <name evidence="2" type="ORF">D8674_017647</name>
</gene>
<comment type="caution">
    <text evidence="2">The sequence shown here is derived from an EMBL/GenBank/DDBJ whole genome shotgun (WGS) entry which is preliminary data.</text>
</comment>
<evidence type="ECO:0000313" key="3">
    <source>
        <dbReference type="Proteomes" id="UP000327157"/>
    </source>
</evidence>
<dbReference type="Proteomes" id="UP000327157">
    <property type="component" value="Chromosome 16"/>
</dbReference>
<feature type="region of interest" description="Disordered" evidence="1">
    <location>
        <begin position="111"/>
        <end position="195"/>
    </location>
</feature>
<feature type="compositionally biased region" description="Basic and acidic residues" evidence="1">
    <location>
        <begin position="111"/>
        <end position="130"/>
    </location>
</feature>
<reference evidence="2 3" key="3">
    <citation type="submission" date="2019-11" db="EMBL/GenBank/DDBJ databases">
        <title>A de novo genome assembly of a pear dwarfing rootstock.</title>
        <authorList>
            <person name="Wang F."/>
            <person name="Wang J."/>
            <person name="Li S."/>
            <person name="Zhang Y."/>
            <person name="Fang M."/>
            <person name="Ma L."/>
            <person name="Zhao Y."/>
            <person name="Jiang S."/>
        </authorList>
    </citation>
    <scope>NUCLEOTIDE SEQUENCE [LARGE SCALE GENOMIC DNA]</scope>
    <source>
        <strain evidence="2">S2</strain>
        <tissue evidence="2">Leaf</tissue>
    </source>
</reference>